<dbReference type="Pfam" id="PF03929">
    <property type="entry name" value="PepSY_TM"/>
    <property type="match status" value="1"/>
</dbReference>
<feature type="transmembrane region" description="Helical" evidence="1">
    <location>
        <begin position="205"/>
        <end position="223"/>
    </location>
</feature>
<protein>
    <submittedName>
        <fullName evidence="2">PepSY domain-containing protein</fullName>
    </submittedName>
</protein>
<keyword evidence="1" id="KW-0812">Transmembrane</keyword>
<dbReference type="AlphaFoldDB" id="A0A420K880"/>
<organism evidence="2 3">
    <name type="scientific">Alicycliphilus denitrificans</name>
    <dbReference type="NCBI Taxonomy" id="179636"/>
    <lineage>
        <taxon>Bacteria</taxon>
        <taxon>Pseudomonadati</taxon>
        <taxon>Pseudomonadota</taxon>
        <taxon>Betaproteobacteria</taxon>
        <taxon>Burkholderiales</taxon>
        <taxon>Comamonadaceae</taxon>
        <taxon>Alicycliphilus</taxon>
    </lineage>
</organism>
<accession>A0A420K880</accession>
<evidence type="ECO:0000313" key="2">
    <source>
        <dbReference type="EMBL" id="RKJ94704.1"/>
    </source>
</evidence>
<sequence>MHRRALWRKAHLWLALLLGWVFALLGASGAVLVLRAPLLEWEVGAAALTLQARPAPGTPMAPPEAWKQAARQAYPQFARIQGAAPPRAGFLTSDNALVFGPVQGRRAMGIAMLDPYSAAPRGFFVYDDLWLAKAVALHRGLLLPPGAGSVAVALCGLALLASLASGIWLWWPRKASAKAWRAALWPRLRPLQGAAPWRGLHNAGAGWLLLPLLVITATGVWLARPDWFGASARSSIKPVLSALHGALMLGTAGQALALAAGLALPLLYATGLVMWLRRRGLSKT</sequence>
<reference evidence="2 3" key="1">
    <citation type="submission" date="2018-09" db="EMBL/GenBank/DDBJ databases">
        <title>Genome comparison of Alicycliphilus sp. BQ1, a polyurethanolytic bacterium, with its closest phylogenetic relatives Alicycliphilus denitrificans BC and K601, unable to attack polyurethane.</title>
        <authorList>
            <person name="Loza-Tavera H."/>
            <person name="Lozano L."/>
            <person name="Cevallos M."/>
            <person name="Maya-Lucas O."/>
            <person name="Garcia-Mena J."/>
            <person name="Hernandez J."/>
        </authorList>
    </citation>
    <scope>NUCLEOTIDE SEQUENCE [LARGE SCALE GENOMIC DNA]</scope>
    <source>
        <strain evidence="2 3">BQ1</strain>
    </source>
</reference>
<keyword evidence="1" id="KW-0472">Membrane</keyword>
<dbReference type="PANTHER" id="PTHR34219">
    <property type="entry name" value="IRON-REGULATED INNER MEMBRANE PROTEIN-RELATED"/>
    <property type="match status" value="1"/>
</dbReference>
<dbReference type="PANTHER" id="PTHR34219:SF3">
    <property type="entry name" value="BLL7967 PROTEIN"/>
    <property type="match status" value="1"/>
</dbReference>
<feature type="transmembrane region" description="Helical" evidence="1">
    <location>
        <begin position="150"/>
        <end position="171"/>
    </location>
</feature>
<evidence type="ECO:0000256" key="1">
    <source>
        <dbReference type="SAM" id="Phobius"/>
    </source>
</evidence>
<proteinExistence type="predicted"/>
<evidence type="ECO:0000313" key="3">
    <source>
        <dbReference type="Proteomes" id="UP000216225"/>
    </source>
</evidence>
<feature type="transmembrane region" description="Helical" evidence="1">
    <location>
        <begin position="243"/>
        <end position="276"/>
    </location>
</feature>
<comment type="caution">
    <text evidence="2">The sequence shown here is derived from an EMBL/GenBank/DDBJ whole genome shotgun (WGS) entry which is preliminary data.</text>
</comment>
<name>A0A420K880_9BURK</name>
<keyword evidence="1" id="KW-1133">Transmembrane helix</keyword>
<gene>
    <name evidence="2" type="ORF">CE154_020605</name>
</gene>
<dbReference type="Proteomes" id="UP000216225">
    <property type="component" value="Unassembled WGS sequence"/>
</dbReference>
<dbReference type="RefSeq" id="WP_094437285.1">
    <property type="nucleotide sequence ID" value="NZ_NKDB02000005.1"/>
</dbReference>
<dbReference type="InterPro" id="IPR005625">
    <property type="entry name" value="PepSY-ass_TM"/>
</dbReference>
<dbReference type="EMBL" id="NKDB02000005">
    <property type="protein sequence ID" value="RKJ94704.1"/>
    <property type="molecule type" value="Genomic_DNA"/>
</dbReference>